<dbReference type="AlphaFoldDB" id="A0A0F9SWY4"/>
<organism evidence="2">
    <name type="scientific">marine sediment metagenome</name>
    <dbReference type="NCBI Taxonomy" id="412755"/>
    <lineage>
        <taxon>unclassified sequences</taxon>
        <taxon>metagenomes</taxon>
        <taxon>ecological metagenomes</taxon>
    </lineage>
</organism>
<feature type="transmembrane region" description="Helical" evidence="1">
    <location>
        <begin position="6"/>
        <end position="26"/>
    </location>
</feature>
<evidence type="ECO:0000256" key="1">
    <source>
        <dbReference type="SAM" id="Phobius"/>
    </source>
</evidence>
<reference evidence="2" key="1">
    <citation type="journal article" date="2015" name="Nature">
        <title>Complex archaea that bridge the gap between prokaryotes and eukaryotes.</title>
        <authorList>
            <person name="Spang A."/>
            <person name="Saw J.H."/>
            <person name="Jorgensen S.L."/>
            <person name="Zaremba-Niedzwiedzka K."/>
            <person name="Martijn J."/>
            <person name="Lind A.E."/>
            <person name="van Eijk R."/>
            <person name="Schleper C."/>
            <person name="Guy L."/>
            <person name="Ettema T.J."/>
        </authorList>
    </citation>
    <scope>NUCLEOTIDE SEQUENCE</scope>
</reference>
<keyword evidence="1" id="KW-0472">Membrane</keyword>
<name>A0A0F9SWY4_9ZZZZ</name>
<protein>
    <submittedName>
        <fullName evidence="2">Uncharacterized protein</fullName>
    </submittedName>
</protein>
<dbReference type="EMBL" id="LAZR01000384">
    <property type="protein sequence ID" value="KKN71419.1"/>
    <property type="molecule type" value="Genomic_DNA"/>
</dbReference>
<gene>
    <name evidence="2" type="ORF">LCGC14_0421410</name>
</gene>
<sequence length="79" mass="9109">MKKKIWIIVLASGWVVLIGFVLYSFVYKAQIAKHRKDAFSQGANAVQNNIMRQLTTQGFLRVTVDGENRILKLEEKEKQ</sequence>
<keyword evidence="1" id="KW-0812">Transmembrane</keyword>
<keyword evidence="1" id="KW-1133">Transmembrane helix</keyword>
<accession>A0A0F9SWY4</accession>
<proteinExistence type="predicted"/>
<comment type="caution">
    <text evidence="2">The sequence shown here is derived from an EMBL/GenBank/DDBJ whole genome shotgun (WGS) entry which is preliminary data.</text>
</comment>
<evidence type="ECO:0000313" key="2">
    <source>
        <dbReference type="EMBL" id="KKN71419.1"/>
    </source>
</evidence>